<dbReference type="SMART" id="SM00248">
    <property type="entry name" value="ANK"/>
    <property type="match status" value="2"/>
</dbReference>
<keyword evidence="6" id="KW-1185">Reference proteome</keyword>
<organism evidence="5 6">
    <name type="scientific">Trichoderma semiorbis</name>
    <dbReference type="NCBI Taxonomy" id="1491008"/>
    <lineage>
        <taxon>Eukaryota</taxon>
        <taxon>Fungi</taxon>
        <taxon>Dikarya</taxon>
        <taxon>Ascomycota</taxon>
        <taxon>Pezizomycotina</taxon>
        <taxon>Sordariomycetes</taxon>
        <taxon>Hypocreomycetidae</taxon>
        <taxon>Hypocreales</taxon>
        <taxon>Hypocreaceae</taxon>
        <taxon>Trichoderma</taxon>
    </lineage>
</organism>
<dbReference type="Gene3D" id="1.25.40.20">
    <property type="entry name" value="Ankyrin repeat-containing domain"/>
    <property type="match status" value="1"/>
</dbReference>
<dbReference type="PROSITE" id="PS50088">
    <property type="entry name" value="ANK_REPEAT"/>
    <property type="match status" value="1"/>
</dbReference>
<dbReference type="AlphaFoldDB" id="A0A9P8HDI6"/>
<dbReference type="PANTHER" id="PTHR24124">
    <property type="entry name" value="ANKYRIN REPEAT FAMILY A"/>
    <property type="match status" value="1"/>
</dbReference>
<dbReference type="PROSITE" id="PS50297">
    <property type="entry name" value="ANK_REP_REGION"/>
    <property type="match status" value="1"/>
</dbReference>
<dbReference type="InterPro" id="IPR036770">
    <property type="entry name" value="Ankyrin_rpt-contain_sf"/>
</dbReference>
<dbReference type="GO" id="GO:0005634">
    <property type="term" value="C:nucleus"/>
    <property type="evidence" value="ECO:0007669"/>
    <property type="project" value="TreeGrafter"/>
</dbReference>
<comment type="caution">
    <text evidence="5">The sequence shown here is derived from an EMBL/GenBank/DDBJ whole genome shotgun (WGS) entry which is preliminary data.</text>
</comment>
<evidence type="ECO:0000256" key="4">
    <source>
        <dbReference type="SAM" id="SignalP"/>
    </source>
</evidence>
<gene>
    <name evidence="5" type="ORF">TsFJ059_008174</name>
</gene>
<name>A0A9P8HDI6_9HYPO</name>
<sequence>MLIYMYLSSIILCLLYILLSPQSPQLTQSPRDTTTMVSIMRDQTPGCYVNAVSELFAEKIQLGEFFKRCLAHFGPAEQRVHHLPDDGLASDFVRPLMWHGKRFGPMASAIKICETDPLIASFPGEKLEPFFSACASGQADMASLRSGSPTVSAADADRLLTLPLFRQAMFFTALNTGNPSLAIKIADEKPLDSPPPPENWLLGGHVKLFYYPDEQQEKMPLRVWAAALRNKWTPVDKMLLFDAARGENSEESIDLLDAIVKVDPNFLVAEDWFQKTSLEFAIQSGTPQVLQHLWKLYKVPEAERLKDDLLIVSAEGNNTGGLTMLGWLLDQGLDVNYRRVTESDEEVPYSGDPRDTAERWYVHNQRPLSRRKTALHAATAMKNAEAVRYLLSRGANVDAQDGLGQTARFIAERDGNAEIVKVIDEFVKGTRL</sequence>
<keyword evidence="4" id="KW-0732">Signal</keyword>
<proteinExistence type="predicted"/>
<feature type="repeat" description="ANK" evidence="3">
    <location>
        <begin position="370"/>
        <end position="402"/>
    </location>
</feature>
<evidence type="ECO:0000313" key="6">
    <source>
        <dbReference type="Proteomes" id="UP000826573"/>
    </source>
</evidence>
<dbReference type="GO" id="GO:0010468">
    <property type="term" value="P:regulation of gene expression"/>
    <property type="evidence" value="ECO:0007669"/>
    <property type="project" value="TreeGrafter"/>
</dbReference>
<evidence type="ECO:0000256" key="2">
    <source>
        <dbReference type="ARBA" id="ARBA00023043"/>
    </source>
</evidence>
<feature type="signal peptide" evidence="4">
    <location>
        <begin position="1"/>
        <end position="21"/>
    </location>
</feature>
<dbReference type="EMBL" id="JAIMJC010000006">
    <property type="protein sequence ID" value="KAH0523124.1"/>
    <property type="molecule type" value="Genomic_DNA"/>
</dbReference>
<accession>A0A9P8HDI6</accession>
<evidence type="ECO:0000256" key="3">
    <source>
        <dbReference type="PROSITE-ProRule" id="PRU00023"/>
    </source>
</evidence>
<evidence type="ECO:0000256" key="1">
    <source>
        <dbReference type="ARBA" id="ARBA00022737"/>
    </source>
</evidence>
<dbReference type="Proteomes" id="UP000826573">
    <property type="component" value="Unassembled WGS sequence"/>
</dbReference>
<keyword evidence="1" id="KW-0677">Repeat</keyword>
<feature type="chain" id="PRO_5040296995" description="Ankyrin repeat protein" evidence="4">
    <location>
        <begin position="22"/>
        <end position="432"/>
    </location>
</feature>
<dbReference type="PANTHER" id="PTHR24124:SF14">
    <property type="entry name" value="CHROMOSOME UNDETERMINED SCAFFOLD_25, WHOLE GENOME SHOTGUN SEQUENCE"/>
    <property type="match status" value="1"/>
</dbReference>
<reference evidence="5 6" key="1">
    <citation type="submission" date="2021-08" db="EMBL/GenBank/DDBJ databases">
        <title>The highly contiguous genome resource for Trichoderma semiorbis FJ059, a fungal antagonistic to plant pathogens.</title>
        <authorList>
            <person name="Liu T."/>
        </authorList>
    </citation>
    <scope>NUCLEOTIDE SEQUENCE [LARGE SCALE GENOMIC DNA]</scope>
    <source>
        <strain evidence="5 6">FJ059</strain>
    </source>
</reference>
<keyword evidence="2 3" id="KW-0040">ANK repeat</keyword>
<evidence type="ECO:0000313" key="5">
    <source>
        <dbReference type="EMBL" id="KAH0523124.1"/>
    </source>
</evidence>
<protein>
    <recommendedName>
        <fullName evidence="7">Ankyrin repeat protein</fullName>
    </recommendedName>
</protein>
<dbReference type="Pfam" id="PF12796">
    <property type="entry name" value="Ank_2"/>
    <property type="match status" value="1"/>
</dbReference>
<dbReference type="SUPFAM" id="SSF48403">
    <property type="entry name" value="Ankyrin repeat"/>
    <property type="match status" value="1"/>
</dbReference>
<evidence type="ECO:0008006" key="7">
    <source>
        <dbReference type="Google" id="ProtNLM"/>
    </source>
</evidence>
<dbReference type="InterPro" id="IPR002110">
    <property type="entry name" value="Ankyrin_rpt"/>
</dbReference>